<feature type="compositionally biased region" description="Gly residues" evidence="1">
    <location>
        <begin position="241"/>
        <end position="256"/>
    </location>
</feature>
<feature type="region of interest" description="Disordered" evidence="1">
    <location>
        <begin position="161"/>
        <end position="277"/>
    </location>
</feature>
<feature type="region of interest" description="Disordered" evidence="1">
    <location>
        <begin position="301"/>
        <end position="431"/>
    </location>
</feature>
<dbReference type="InterPro" id="IPR038332">
    <property type="entry name" value="PPE_sf"/>
</dbReference>
<feature type="compositionally biased region" description="Low complexity" evidence="1">
    <location>
        <begin position="206"/>
        <end position="240"/>
    </location>
</feature>
<keyword evidence="3" id="KW-1185">Reference proteome</keyword>
<evidence type="ECO:0000256" key="1">
    <source>
        <dbReference type="SAM" id="MobiDB-lite"/>
    </source>
</evidence>
<dbReference type="AlphaFoldDB" id="A0A4R2R4H2"/>
<feature type="compositionally biased region" description="Gly residues" evidence="1">
    <location>
        <begin position="313"/>
        <end position="356"/>
    </location>
</feature>
<protein>
    <recommendedName>
        <fullName evidence="4">PPE family protein</fullName>
    </recommendedName>
</protein>
<sequence>MSEGGLFGQLASAITGISGPQLAKILKAGPGTGAMDAAREVAREQQQVQTDVNDIIARVAGKIESGWQGSAAEGANSVTKPLIQGSAEASDSLGITHSLHENQGASFSQTVNSMHDLPDNPPETGVWDSMTPWDTDTEKAVSEHNAKAQENVERYQRYSDFSDDTGFQAPTQFPRYAGFGGDISMAPSASSEPVGDTSTALPETNSPGTTTTAGFSSTPTAGTPGGVPPATGNPGVSPVGGTPGVSGGPGPAGPGAPGSVTGVGPTQGASPAAAGYNSPATSAGGGRVPGMGMAPLMGGGAAGAGGDTTRSGRGFGARGGVAGGPGGSAAGRLTGGPGASGGTPGAGAKTGAGPGGAAAAESAAKTGAAGSSTGRGGMAGGPMAGGQRGKGSQDEDHERKTWLVEPDKEGTFGTDEMTAPPVIGENPNPPR</sequence>
<comment type="caution">
    <text evidence="2">The sequence shown here is derived from an EMBL/GenBank/DDBJ whole genome shotgun (WGS) entry which is preliminary data.</text>
</comment>
<reference evidence="2 3" key="1">
    <citation type="submission" date="2019-03" db="EMBL/GenBank/DDBJ databases">
        <title>Genomic Encyclopedia of Type Strains, Phase IV (KMG-IV): sequencing the most valuable type-strain genomes for metagenomic binning, comparative biology and taxonomic classification.</title>
        <authorList>
            <person name="Goeker M."/>
        </authorList>
    </citation>
    <scope>NUCLEOTIDE SEQUENCE [LARGE SCALE GENOMIC DNA]</scope>
    <source>
        <strain evidence="2 3">DSM 45765</strain>
    </source>
</reference>
<evidence type="ECO:0000313" key="2">
    <source>
        <dbReference type="EMBL" id="TCP56598.1"/>
    </source>
</evidence>
<feature type="compositionally biased region" description="Polar residues" evidence="1">
    <location>
        <begin position="187"/>
        <end position="205"/>
    </location>
</feature>
<dbReference type="Gene3D" id="1.20.1260.20">
    <property type="entry name" value="PPE superfamily"/>
    <property type="match status" value="1"/>
</dbReference>
<feature type="compositionally biased region" description="Low complexity" evidence="1">
    <location>
        <begin position="357"/>
        <end position="372"/>
    </location>
</feature>
<feature type="compositionally biased region" description="Basic and acidic residues" evidence="1">
    <location>
        <begin position="391"/>
        <end position="410"/>
    </location>
</feature>
<organism evidence="2 3">
    <name type="scientific">Tamaricihabitans halophyticus</name>
    <dbReference type="NCBI Taxonomy" id="1262583"/>
    <lineage>
        <taxon>Bacteria</taxon>
        <taxon>Bacillati</taxon>
        <taxon>Actinomycetota</taxon>
        <taxon>Actinomycetes</taxon>
        <taxon>Pseudonocardiales</taxon>
        <taxon>Pseudonocardiaceae</taxon>
        <taxon>Tamaricihabitans</taxon>
    </lineage>
</organism>
<dbReference type="Proteomes" id="UP000294911">
    <property type="component" value="Unassembled WGS sequence"/>
</dbReference>
<gene>
    <name evidence="2" type="ORF">EV191_101541</name>
</gene>
<dbReference type="RefSeq" id="WP_132875175.1">
    <property type="nucleotide sequence ID" value="NZ_SLXQ01000001.1"/>
</dbReference>
<evidence type="ECO:0008006" key="4">
    <source>
        <dbReference type="Google" id="ProtNLM"/>
    </source>
</evidence>
<dbReference type="OrthoDB" id="3701353at2"/>
<evidence type="ECO:0000313" key="3">
    <source>
        <dbReference type="Proteomes" id="UP000294911"/>
    </source>
</evidence>
<name>A0A4R2R4H2_9PSEU</name>
<feature type="compositionally biased region" description="Gly residues" evidence="1">
    <location>
        <begin position="373"/>
        <end position="389"/>
    </location>
</feature>
<proteinExistence type="predicted"/>
<dbReference type="EMBL" id="SLXQ01000001">
    <property type="protein sequence ID" value="TCP56598.1"/>
    <property type="molecule type" value="Genomic_DNA"/>
</dbReference>
<accession>A0A4R2R4H2</accession>
<feature type="region of interest" description="Disordered" evidence="1">
    <location>
        <begin position="110"/>
        <end position="138"/>
    </location>
</feature>
<feature type="compositionally biased region" description="Low complexity" evidence="1">
    <location>
        <begin position="257"/>
        <end position="266"/>
    </location>
</feature>